<keyword evidence="7 13" id="KW-0418">Kinase</keyword>
<dbReference type="PANTHER" id="PTHR11817">
    <property type="entry name" value="PYRUVATE KINASE"/>
    <property type="match status" value="1"/>
</dbReference>
<gene>
    <name evidence="13" type="ORF">GOZ88_26685</name>
</gene>
<keyword evidence="6" id="KW-0547">Nucleotide-binding</keyword>
<sequence length="54" mass="6060">MRNNRRSKIVATVGPASSSPDMLRSLFLAGVDTFRLNFSHGARADHAEVYRNIR</sequence>
<comment type="pathway">
    <text evidence="1">Carbohydrate degradation; glycolysis; pyruvate from D-glyceraldehyde 3-phosphate: step 5/5.</text>
</comment>
<keyword evidence="10" id="KW-0324">Glycolysis</keyword>
<evidence type="ECO:0000256" key="3">
    <source>
        <dbReference type="ARBA" id="ARBA00012142"/>
    </source>
</evidence>
<keyword evidence="4" id="KW-0808">Transferase</keyword>
<name>A0A7K1RNP3_AGRVI</name>
<keyword evidence="9" id="KW-0460">Magnesium</keyword>
<evidence type="ECO:0000256" key="5">
    <source>
        <dbReference type="ARBA" id="ARBA00022723"/>
    </source>
</evidence>
<dbReference type="Proteomes" id="UP000440716">
    <property type="component" value="Unassembled WGS sequence"/>
</dbReference>
<dbReference type="SUPFAM" id="SSF51621">
    <property type="entry name" value="Phosphoenolpyruvate/pyruvate domain"/>
    <property type="match status" value="1"/>
</dbReference>
<dbReference type="Gene3D" id="3.20.20.60">
    <property type="entry name" value="Phosphoenolpyruvate-binding domains"/>
    <property type="match status" value="1"/>
</dbReference>
<comment type="caution">
    <text evidence="13">The sequence shown here is derived from an EMBL/GenBank/DDBJ whole genome shotgun (WGS) entry which is preliminary data.</text>
</comment>
<keyword evidence="5" id="KW-0479">Metal-binding</keyword>
<dbReference type="GO" id="GO:0030955">
    <property type="term" value="F:potassium ion binding"/>
    <property type="evidence" value="ECO:0007669"/>
    <property type="project" value="InterPro"/>
</dbReference>
<protein>
    <recommendedName>
        <fullName evidence="3">pyruvate kinase</fullName>
        <ecNumber evidence="3">2.7.1.40</ecNumber>
    </recommendedName>
</protein>
<feature type="non-terminal residue" evidence="13">
    <location>
        <position position="54"/>
    </location>
</feature>
<accession>A0A7K1RNP3</accession>
<evidence type="ECO:0000259" key="12">
    <source>
        <dbReference type="Pfam" id="PF00224"/>
    </source>
</evidence>
<dbReference type="GO" id="GO:0000287">
    <property type="term" value="F:magnesium ion binding"/>
    <property type="evidence" value="ECO:0007669"/>
    <property type="project" value="InterPro"/>
</dbReference>
<dbReference type="GO" id="GO:0005524">
    <property type="term" value="F:ATP binding"/>
    <property type="evidence" value="ECO:0007669"/>
    <property type="project" value="UniProtKB-KW"/>
</dbReference>
<dbReference type="GO" id="GO:0004743">
    <property type="term" value="F:pyruvate kinase activity"/>
    <property type="evidence" value="ECO:0007669"/>
    <property type="project" value="UniProtKB-EC"/>
</dbReference>
<evidence type="ECO:0000256" key="2">
    <source>
        <dbReference type="ARBA" id="ARBA00008663"/>
    </source>
</evidence>
<evidence type="ECO:0000256" key="10">
    <source>
        <dbReference type="ARBA" id="ARBA00023152"/>
    </source>
</evidence>
<keyword evidence="11 13" id="KW-0670">Pyruvate</keyword>
<dbReference type="EMBL" id="WPHU01000052">
    <property type="protein sequence ID" value="MVA59658.1"/>
    <property type="molecule type" value="Genomic_DNA"/>
</dbReference>
<keyword evidence="8" id="KW-0067">ATP-binding</keyword>
<proteinExistence type="inferred from homology"/>
<dbReference type="InterPro" id="IPR015813">
    <property type="entry name" value="Pyrv/PenolPyrv_kinase-like_dom"/>
</dbReference>
<evidence type="ECO:0000256" key="9">
    <source>
        <dbReference type="ARBA" id="ARBA00022842"/>
    </source>
</evidence>
<dbReference type="Pfam" id="PF00224">
    <property type="entry name" value="PK"/>
    <property type="match status" value="1"/>
</dbReference>
<dbReference type="InterPro" id="IPR040442">
    <property type="entry name" value="Pyrv_kinase-like_dom_sf"/>
</dbReference>
<organism evidence="13 14">
    <name type="scientific">Agrobacterium vitis</name>
    <name type="common">Rhizobium vitis</name>
    <dbReference type="NCBI Taxonomy" id="373"/>
    <lineage>
        <taxon>Bacteria</taxon>
        <taxon>Pseudomonadati</taxon>
        <taxon>Pseudomonadota</taxon>
        <taxon>Alphaproteobacteria</taxon>
        <taxon>Hyphomicrobiales</taxon>
        <taxon>Rhizobiaceae</taxon>
        <taxon>Rhizobium/Agrobacterium group</taxon>
        <taxon>Agrobacterium</taxon>
    </lineage>
</organism>
<evidence type="ECO:0000256" key="7">
    <source>
        <dbReference type="ARBA" id="ARBA00022777"/>
    </source>
</evidence>
<feature type="domain" description="Pyruvate kinase barrel" evidence="12">
    <location>
        <begin position="5"/>
        <end position="54"/>
    </location>
</feature>
<comment type="similarity">
    <text evidence="2">Belongs to the pyruvate kinase family.</text>
</comment>
<evidence type="ECO:0000256" key="4">
    <source>
        <dbReference type="ARBA" id="ARBA00022679"/>
    </source>
</evidence>
<evidence type="ECO:0000256" key="11">
    <source>
        <dbReference type="ARBA" id="ARBA00023317"/>
    </source>
</evidence>
<evidence type="ECO:0000256" key="6">
    <source>
        <dbReference type="ARBA" id="ARBA00022741"/>
    </source>
</evidence>
<reference evidence="13 14" key="1">
    <citation type="submission" date="2019-12" db="EMBL/GenBank/DDBJ databases">
        <title>Whole-genome sequencing of Allorhizobium vitis.</title>
        <authorList>
            <person name="Gan H.M."/>
            <person name="Szegedi E."/>
            <person name="Burr T."/>
            <person name="Savka M.A."/>
        </authorList>
    </citation>
    <scope>NUCLEOTIDE SEQUENCE [LARGE SCALE GENOMIC DNA]</scope>
    <source>
        <strain evidence="13 14">CG415</strain>
    </source>
</reference>
<evidence type="ECO:0000313" key="14">
    <source>
        <dbReference type="Proteomes" id="UP000440716"/>
    </source>
</evidence>
<evidence type="ECO:0000313" key="13">
    <source>
        <dbReference type="EMBL" id="MVA59658.1"/>
    </source>
</evidence>
<dbReference type="AlphaFoldDB" id="A0A7K1RNP3"/>
<evidence type="ECO:0000256" key="8">
    <source>
        <dbReference type="ARBA" id="ARBA00022840"/>
    </source>
</evidence>
<dbReference type="GO" id="GO:0016301">
    <property type="term" value="F:kinase activity"/>
    <property type="evidence" value="ECO:0007669"/>
    <property type="project" value="UniProtKB-KW"/>
</dbReference>
<dbReference type="UniPathway" id="UPA00109">
    <property type="reaction ID" value="UER00188"/>
</dbReference>
<dbReference type="EC" id="2.7.1.40" evidence="3"/>
<dbReference type="InterPro" id="IPR015793">
    <property type="entry name" value="Pyrv_Knase_brl"/>
</dbReference>
<dbReference type="InterPro" id="IPR001697">
    <property type="entry name" value="Pyr_Knase"/>
</dbReference>
<evidence type="ECO:0000256" key="1">
    <source>
        <dbReference type="ARBA" id="ARBA00004997"/>
    </source>
</evidence>